<dbReference type="PANTHER" id="PTHR11893:SF41">
    <property type="entry name" value="INNEXIN INX2"/>
    <property type="match status" value="1"/>
</dbReference>
<evidence type="ECO:0000256" key="1">
    <source>
        <dbReference type="ARBA" id="ARBA00004651"/>
    </source>
</evidence>
<feature type="transmembrane region" description="Helical" evidence="9">
    <location>
        <begin position="177"/>
        <end position="198"/>
    </location>
</feature>
<comment type="subcellular location">
    <subcellularLocation>
        <location evidence="1">Cell membrane</location>
        <topology evidence="1">Multi-pass membrane protein</topology>
    </subcellularLocation>
</comment>
<evidence type="ECO:0000256" key="6">
    <source>
        <dbReference type="ARBA" id="ARBA00023065"/>
    </source>
</evidence>
<feature type="transmembrane region" description="Helical" evidence="9">
    <location>
        <begin position="113"/>
        <end position="132"/>
    </location>
</feature>
<sequence>MAALGLLSSLRGILQDKKNADIESVLSKINYKVTSTFMITFCLLVTTNSLVGDPVSCFGDSTHPKYKDNIVNLYCWTHSTFTQSTLNGISAPYSGLSNHKYSDDVIYHTYYKWIPFILFIQGLLFYMPHFIWKKWEGGRIEKMINPHLPIIAQEERKKQLKELATYIKTSRSTNQIYAIKFLICDVLYILNIIINIIMTDKVLNGNFISYGKNVLVYYNSENKTSLNNPMHVIFPKITKCDLKLFGVSGTIEKHDFLCILSLNDIYDKLYIVLWFWFWLLCVMNIIVFIYHIFLFIIPKYRRCLFGHLNIDKKTLNIFDGYGDAFLIYLLLRNFDNQSMKLLIEELQV</sequence>
<dbReference type="PROSITE" id="PS51013">
    <property type="entry name" value="PANNEXIN"/>
    <property type="match status" value="1"/>
</dbReference>
<accession>A0A9C7CFM9</accession>
<protein>
    <submittedName>
        <fullName evidence="10">Innexin</fullName>
    </submittedName>
</protein>
<name>A0A9C7CFM9_9VIRU</name>
<dbReference type="Pfam" id="PF00876">
    <property type="entry name" value="Innexin"/>
    <property type="match status" value="1"/>
</dbReference>
<keyword evidence="5 9" id="KW-1133">Transmembrane helix</keyword>
<keyword evidence="2" id="KW-0813">Transport</keyword>
<evidence type="ECO:0000256" key="4">
    <source>
        <dbReference type="ARBA" id="ARBA00022692"/>
    </source>
</evidence>
<dbReference type="GO" id="GO:0007602">
    <property type="term" value="P:phototransduction"/>
    <property type="evidence" value="ECO:0007669"/>
    <property type="project" value="TreeGrafter"/>
</dbReference>
<keyword evidence="6" id="KW-0406">Ion transport</keyword>
<dbReference type="EMBL" id="LC738879">
    <property type="protein sequence ID" value="BDT62919.1"/>
    <property type="molecule type" value="Genomic_DNA"/>
</dbReference>
<dbReference type="PRINTS" id="PR01262">
    <property type="entry name" value="INNEXIN"/>
</dbReference>
<dbReference type="PANTHER" id="PTHR11893">
    <property type="entry name" value="INNEXIN"/>
    <property type="match status" value="1"/>
</dbReference>
<keyword evidence="4 9" id="KW-0812">Transmembrane</keyword>
<reference evidence="10" key="1">
    <citation type="submission" date="2022-10" db="EMBL/GenBank/DDBJ databases">
        <title>Genome sequences of endogenous nimaviruses in decapod crustaceans.</title>
        <authorList>
            <person name="Kawato S."/>
            <person name="Nozaki R."/>
            <person name="Kondo H."/>
            <person name="Hirono I."/>
        </authorList>
    </citation>
    <scope>NUCLEOTIDE SEQUENCE</scope>
    <source>
        <strain evidence="10">Ube2021</strain>
    </source>
</reference>
<dbReference type="GO" id="GO:0034220">
    <property type="term" value="P:monoatomic ion transmembrane transport"/>
    <property type="evidence" value="ECO:0007669"/>
    <property type="project" value="UniProtKB-KW"/>
</dbReference>
<evidence type="ECO:0000256" key="9">
    <source>
        <dbReference type="SAM" id="Phobius"/>
    </source>
</evidence>
<evidence type="ECO:0000256" key="2">
    <source>
        <dbReference type="ARBA" id="ARBA00022448"/>
    </source>
</evidence>
<evidence type="ECO:0000256" key="3">
    <source>
        <dbReference type="ARBA" id="ARBA00022475"/>
    </source>
</evidence>
<keyword evidence="3" id="KW-1003">Cell membrane</keyword>
<keyword evidence="8" id="KW-0407">Ion channel</keyword>
<keyword evidence="7 9" id="KW-0472">Membrane</keyword>
<evidence type="ECO:0000313" key="10">
    <source>
        <dbReference type="EMBL" id="BDT62919.1"/>
    </source>
</evidence>
<dbReference type="GO" id="GO:0005886">
    <property type="term" value="C:plasma membrane"/>
    <property type="evidence" value="ECO:0007669"/>
    <property type="project" value="UniProtKB-SubCell"/>
</dbReference>
<dbReference type="InterPro" id="IPR000990">
    <property type="entry name" value="Innexin"/>
</dbReference>
<feature type="transmembrane region" description="Helical" evidence="9">
    <location>
        <begin position="271"/>
        <end position="297"/>
    </location>
</feature>
<dbReference type="GO" id="GO:0005243">
    <property type="term" value="F:gap junction channel activity"/>
    <property type="evidence" value="ECO:0007669"/>
    <property type="project" value="TreeGrafter"/>
</dbReference>
<organism evidence="10">
    <name type="scientific">Trachysalambria curvirostris majanivirus</name>
    <dbReference type="NCBI Taxonomy" id="2984281"/>
    <lineage>
        <taxon>Viruses</taxon>
        <taxon>Viruses incertae sedis</taxon>
        <taxon>Naldaviricetes</taxon>
        <taxon>Nimaviridae</taxon>
    </lineage>
</organism>
<evidence type="ECO:0000256" key="5">
    <source>
        <dbReference type="ARBA" id="ARBA00022989"/>
    </source>
</evidence>
<evidence type="ECO:0000256" key="7">
    <source>
        <dbReference type="ARBA" id="ARBA00023136"/>
    </source>
</evidence>
<evidence type="ECO:0000256" key="8">
    <source>
        <dbReference type="ARBA" id="ARBA00023303"/>
    </source>
</evidence>
<proteinExistence type="predicted"/>